<dbReference type="Proteomes" id="UP000199392">
    <property type="component" value="Unassembled WGS sequence"/>
</dbReference>
<dbReference type="STRING" id="311180.SAMN04488050_101766"/>
<dbReference type="AlphaFoldDB" id="A0A1I6PUH0"/>
<accession>A0A1I6PUH0</accession>
<evidence type="ECO:0008006" key="3">
    <source>
        <dbReference type="Google" id="ProtNLM"/>
    </source>
</evidence>
<dbReference type="InterPro" id="IPR036188">
    <property type="entry name" value="FAD/NAD-bd_sf"/>
</dbReference>
<proteinExistence type="predicted"/>
<organism evidence="1 2">
    <name type="scientific">Alloyangia pacifica</name>
    <dbReference type="NCBI Taxonomy" id="311180"/>
    <lineage>
        <taxon>Bacteria</taxon>
        <taxon>Pseudomonadati</taxon>
        <taxon>Pseudomonadota</taxon>
        <taxon>Alphaproteobacteria</taxon>
        <taxon>Rhodobacterales</taxon>
        <taxon>Roseobacteraceae</taxon>
        <taxon>Alloyangia</taxon>
    </lineage>
</organism>
<evidence type="ECO:0000313" key="1">
    <source>
        <dbReference type="EMBL" id="SFS43695.1"/>
    </source>
</evidence>
<dbReference type="SUPFAM" id="SSF51905">
    <property type="entry name" value="FAD/NAD(P)-binding domain"/>
    <property type="match status" value="1"/>
</dbReference>
<keyword evidence="2" id="KW-1185">Reference proteome</keyword>
<sequence>MAGTMKDSADQIRPENVFDDELDLTGVDLSMHSGRAWIDAISGIGDAHGFAEPLGKRHHAVFVEDGDTLLVTFESMPGISSYSQTATPLGWEMQAIEGWSNLSVICTADTWFRDREVVDFFDQLLDDGFFDEFEKVIFYGAGPCGYAAAAYSVTAPGARVVLLQPQATLDPRIAEWDDRFPEMRRVDFTSRFGYAPDMLDAAQAAYVLYDPQERMDAMHAALFARPNVTRFRLPYMGDALQGDLLEMDLVHPILDAAADDRLDVAEMSRLMRARRNHPPYLRRLLSRIDAEDRPLLAEWVCSNVTARLNAPRFRRRLDALRAEAEGRDG</sequence>
<protein>
    <recommendedName>
        <fullName evidence="3">Phosphoadenosine phosphosulfate reductase</fullName>
    </recommendedName>
</protein>
<dbReference type="EMBL" id="FOZW01000001">
    <property type="protein sequence ID" value="SFS43695.1"/>
    <property type="molecule type" value="Genomic_DNA"/>
</dbReference>
<gene>
    <name evidence="1" type="ORF">SAMN04488050_101766</name>
</gene>
<reference evidence="2" key="1">
    <citation type="submission" date="2016-10" db="EMBL/GenBank/DDBJ databases">
        <authorList>
            <person name="Varghese N."/>
            <person name="Submissions S."/>
        </authorList>
    </citation>
    <scope>NUCLEOTIDE SEQUENCE [LARGE SCALE GENOMIC DNA]</scope>
    <source>
        <strain evidence="2">DSM 26894</strain>
    </source>
</reference>
<name>A0A1I6PUH0_9RHOB</name>
<evidence type="ECO:0000313" key="2">
    <source>
        <dbReference type="Proteomes" id="UP000199392"/>
    </source>
</evidence>